<dbReference type="AlphaFoldDB" id="A0A2P2NMU4"/>
<protein>
    <submittedName>
        <fullName evidence="1">Uncharacterized protein</fullName>
    </submittedName>
</protein>
<sequence length="29" mass="3461">MQYCLIRAINSHLSYLASLPHFGWQARKR</sequence>
<reference evidence="1" key="1">
    <citation type="submission" date="2018-02" db="EMBL/GenBank/DDBJ databases">
        <title>Rhizophora mucronata_Transcriptome.</title>
        <authorList>
            <person name="Meera S.P."/>
            <person name="Sreeshan A."/>
            <person name="Augustine A."/>
        </authorList>
    </citation>
    <scope>NUCLEOTIDE SEQUENCE</scope>
    <source>
        <tissue evidence="1">Leaf</tissue>
    </source>
</reference>
<name>A0A2P2NMU4_RHIMU</name>
<organism evidence="1">
    <name type="scientific">Rhizophora mucronata</name>
    <name type="common">Asiatic mangrove</name>
    <dbReference type="NCBI Taxonomy" id="61149"/>
    <lineage>
        <taxon>Eukaryota</taxon>
        <taxon>Viridiplantae</taxon>
        <taxon>Streptophyta</taxon>
        <taxon>Embryophyta</taxon>
        <taxon>Tracheophyta</taxon>
        <taxon>Spermatophyta</taxon>
        <taxon>Magnoliopsida</taxon>
        <taxon>eudicotyledons</taxon>
        <taxon>Gunneridae</taxon>
        <taxon>Pentapetalae</taxon>
        <taxon>rosids</taxon>
        <taxon>fabids</taxon>
        <taxon>Malpighiales</taxon>
        <taxon>Rhizophoraceae</taxon>
        <taxon>Rhizophora</taxon>
    </lineage>
</organism>
<evidence type="ECO:0000313" key="1">
    <source>
        <dbReference type="EMBL" id="MBX43775.1"/>
    </source>
</evidence>
<dbReference type="EMBL" id="GGEC01063291">
    <property type="protein sequence ID" value="MBX43775.1"/>
    <property type="molecule type" value="Transcribed_RNA"/>
</dbReference>
<accession>A0A2P2NMU4</accession>
<proteinExistence type="predicted"/>